<dbReference type="AlphaFoldDB" id="A0A1J1J174"/>
<evidence type="ECO:0000313" key="1">
    <source>
        <dbReference type="EMBL" id="CRL06088.1"/>
    </source>
</evidence>
<proteinExistence type="predicted"/>
<reference evidence="1 2" key="1">
    <citation type="submission" date="2015-04" db="EMBL/GenBank/DDBJ databases">
        <authorList>
            <person name="Syromyatnikov M.Y."/>
            <person name="Popov V.N."/>
        </authorList>
    </citation>
    <scope>NUCLEOTIDE SEQUENCE [LARGE SCALE GENOMIC DNA]</scope>
</reference>
<dbReference type="EMBL" id="CVRI01000066">
    <property type="protein sequence ID" value="CRL06088.1"/>
    <property type="molecule type" value="Genomic_DNA"/>
</dbReference>
<keyword evidence="2" id="KW-1185">Reference proteome</keyword>
<sequence>MKKNLQTRESCLYDNREGSGFKSRLSNFFLRRSQLKKDISNFDFNTHQGMNEMYKASQLRDFSKNL</sequence>
<accession>A0A1J1J174</accession>
<protein>
    <submittedName>
        <fullName evidence="1">CLUMA_CG019263, isoform A</fullName>
    </submittedName>
</protein>
<name>A0A1J1J174_9DIPT</name>
<organism evidence="1 2">
    <name type="scientific">Clunio marinus</name>
    <dbReference type="NCBI Taxonomy" id="568069"/>
    <lineage>
        <taxon>Eukaryota</taxon>
        <taxon>Metazoa</taxon>
        <taxon>Ecdysozoa</taxon>
        <taxon>Arthropoda</taxon>
        <taxon>Hexapoda</taxon>
        <taxon>Insecta</taxon>
        <taxon>Pterygota</taxon>
        <taxon>Neoptera</taxon>
        <taxon>Endopterygota</taxon>
        <taxon>Diptera</taxon>
        <taxon>Nematocera</taxon>
        <taxon>Chironomoidea</taxon>
        <taxon>Chironomidae</taxon>
        <taxon>Clunio</taxon>
    </lineage>
</organism>
<evidence type="ECO:0000313" key="2">
    <source>
        <dbReference type="Proteomes" id="UP000183832"/>
    </source>
</evidence>
<gene>
    <name evidence="1" type="ORF">CLUMA_CG019263</name>
</gene>
<dbReference type="Proteomes" id="UP000183832">
    <property type="component" value="Unassembled WGS sequence"/>
</dbReference>